<dbReference type="AlphaFoldDB" id="A0A1G6RAP7"/>
<evidence type="ECO:0000256" key="1">
    <source>
        <dbReference type="SAM" id="MobiDB-lite"/>
    </source>
</evidence>
<dbReference type="EMBL" id="FMYP01000071">
    <property type="protein sequence ID" value="SDD01117.1"/>
    <property type="molecule type" value="Genomic_DNA"/>
</dbReference>
<dbReference type="STRING" id="1640674.SAMN05216323_107116"/>
<gene>
    <name evidence="3" type="ORF">SAMN05216323_107116</name>
</gene>
<accession>A0A1G6RAP7</accession>
<name>A0A1G6RAP7_9BACT</name>
<dbReference type="Proteomes" id="UP000199452">
    <property type="component" value="Unassembled WGS sequence"/>
</dbReference>
<evidence type="ECO:0000256" key="2">
    <source>
        <dbReference type="SAM" id="SignalP"/>
    </source>
</evidence>
<organism evidence="3 4">
    <name type="scientific">Williamwhitmania taraxaci</name>
    <dbReference type="NCBI Taxonomy" id="1640674"/>
    <lineage>
        <taxon>Bacteria</taxon>
        <taxon>Pseudomonadati</taxon>
        <taxon>Bacteroidota</taxon>
        <taxon>Bacteroidia</taxon>
        <taxon>Bacteroidales</taxon>
        <taxon>Williamwhitmaniaceae</taxon>
        <taxon>Williamwhitmania</taxon>
    </lineage>
</organism>
<evidence type="ECO:0000313" key="3">
    <source>
        <dbReference type="EMBL" id="SDD01117.1"/>
    </source>
</evidence>
<feature type="signal peptide" evidence="2">
    <location>
        <begin position="1"/>
        <end position="18"/>
    </location>
</feature>
<feature type="chain" id="PRO_5011574281" evidence="2">
    <location>
        <begin position="19"/>
        <end position="77"/>
    </location>
</feature>
<reference evidence="3 4" key="1">
    <citation type="submission" date="2016-09" db="EMBL/GenBank/DDBJ databases">
        <authorList>
            <person name="Capua I."/>
            <person name="De Benedictis P."/>
            <person name="Joannis T."/>
            <person name="Lombin L.H."/>
            <person name="Cattoli G."/>
        </authorList>
    </citation>
    <scope>NUCLEOTIDE SEQUENCE [LARGE SCALE GENOMIC DNA]</scope>
    <source>
        <strain evidence="3 4">A7P-90m</strain>
    </source>
</reference>
<keyword evidence="4" id="KW-1185">Reference proteome</keyword>
<protein>
    <submittedName>
        <fullName evidence="3">Uncharacterized protein</fullName>
    </submittedName>
</protein>
<dbReference type="RefSeq" id="WP_092440364.1">
    <property type="nucleotide sequence ID" value="NZ_FMYP01000071.1"/>
</dbReference>
<keyword evidence="2" id="KW-0732">Signal</keyword>
<evidence type="ECO:0000313" key="4">
    <source>
        <dbReference type="Proteomes" id="UP000199452"/>
    </source>
</evidence>
<feature type="region of interest" description="Disordered" evidence="1">
    <location>
        <begin position="22"/>
        <end position="77"/>
    </location>
</feature>
<sequence length="77" mass="8322">MKKYIIIVSIAATAGLFACNQSNTKHTHDDGTEHEGDCSHDTSAASAQESFVVDSADAVHHSDSCEHKHEHGNSHKH</sequence>
<dbReference type="PROSITE" id="PS51257">
    <property type="entry name" value="PROKAR_LIPOPROTEIN"/>
    <property type="match status" value="1"/>
</dbReference>
<feature type="compositionally biased region" description="Basic and acidic residues" evidence="1">
    <location>
        <begin position="26"/>
        <end position="40"/>
    </location>
</feature>
<feature type="compositionally biased region" description="Basic and acidic residues" evidence="1">
    <location>
        <begin position="57"/>
        <end position="77"/>
    </location>
</feature>
<proteinExistence type="predicted"/>